<accession>A0A8H5M2W7</accession>
<gene>
    <name evidence="1" type="ORF">D9615_006922</name>
</gene>
<evidence type="ECO:0000313" key="1">
    <source>
        <dbReference type="EMBL" id="KAF5378863.1"/>
    </source>
</evidence>
<reference evidence="1 2" key="1">
    <citation type="journal article" date="2020" name="ISME J.">
        <title>Uncovering the hidden diversity of litter-decomposition mechanisms in mushroom-forming fungi.</title>
        <authorList>
            <person name="Floudas D."/>
            <person name="Bentzer J."/>
            <person name="Ahren D."/>
            <person name="Johansson T."/>
            <person name="Persson P."/>
            <person name="Tunlid A."/>
        </authorList>
    </citation>
    <scope>NUCLEOTIDE SEQUENCE [LARGE SCALE GENOMIC DNA]</scope>
    <source>
        <strain evidence="1 2">CBS 661.87</strain>
    </source>
</reference>
<name>A0A8H5M2W7_9AGAR</name>
<evidence type="ECO:0008006" key="3">
    <source>
        <dbReference type="Google" id="ProtNLM"/>
    </source>
</evidence>
<dbReference type="AlphaFoldDB" id="A0A8H5M2W7"/>
<protein>
    <recommendedName>
        <fullName evidence="3">F-box domain-containing protein</fullName>
    </recommendedName>
</protein>
<sequence>MPANHSAVSTVVWARLPTELTREIILYLAATDIKTARILRLVSRYTNVWVLPLLFRTLTFTSPDHITRFATTLLPKRKLHIPALKSNLHTIPRPLSSYSIESLALVVNTRLPSVETALANVAPAFARLKNLVITGQNLSANAHWLRQHPIHPKNMMILHFGAPHLVNYKEPLFQRVTHLYTSTLAGHRNSFVTDLPRLTHLAVHTRLQHASEYMPVIADALLRLLEMTPQLQLFVFVLNSYDPQDEKLKEWMRVLRRCLRDKRFIALPYFRHPRMEWDRILKGKDSVWDRALAWRAMQQRGNLSEAARYTAELLKELQMENVLLMERKCIVDWEIDLVQREGYVPYEGDPTERREAVMLL</sequence>
<dbReference type="EMBL" id="JAACJP010000018">
    <property type="protein sequence ID" value="KAF5378863.1"/>
    <property type="molecule type" value="Genomic_DNA"/>
</dbReference>
<proteinExistence type="predicted"/>
<organism evidence="1 2">
    <name type="scientific">Tricholomella constricta</name>
    <dbReference type="NCBI Taxonomy" id="117010"/>
    <lineage>
        <taxon>Eukaryota</taxon>
        <taxon>Fungi</taxon>
        <taxon>Dikarya</taxon>
        <taxon>Basidiomycota</taxon>
        <taxon>Agaricomycotina</taxon>
        <taxon>Agaricomycetes</taxon>
        <taxon>Agaricomycetidae</taxon>
        <taxon>Agaricales</taxon>
        <taxon>Tricholomatineae</taxon>
        <taxon>Lyophyllaceae</taxon>
        <taxon>Tricholomella</taxon>
    </lineage>
</organism>
<comment type="caution">
    <text evidence="1">The sequence shown here is derived from an EMBL/GenBank/DDBJ whole genome shotgun (WGS) entry which is preliminary data.</text>
</comment>
<dbReference type="Proteomes" id="UP000565441">
    <property type="component" value="Unassembled WGS sequence"/>
</dbReference>
<dbReference type="OrthoDB" id="3145912at2759"/>
<evidence type="ECO:0000313" key="2">
    <source>
        <dbReference type="Proteomes" id="UP000565441"/>
    </source>
</evidence>
<keyword evidence="2" id="KW-1185">Reference proteome</keyword>